<keyword evidence="3" id="KW-0804">Transcription</keyword>
<keyword evidence="1" id="KW-0805">Transcription regulation</keyword>
<gene>
    <name evidence="5" type="ORF">PB01_17275</name>
</gene>
<dbReference type="Gene3D" id="2.60.120.10">
    <property type="entry name" value="Jelly Rolls"/>
    <property type="match status" value="1"/>
</dbReference>
<dbReference type="GO" id="GO:0043565">
    <property type="term" value="F:sequence-specific DNA binding"/>
    <property type="evidence" value="ECO:0007669"/>
    <property type="project" value="InterPro"/>
</dbReference>
<dbReference type="EMBL" id="CP031223">
    <property type="protein sequence ID" value="QFG00411.1"/>
    <property type="molecule type" value="Genomic_DNA"/>
</dbReference>
<dbReference type="SUPFAM" id="SSF46689">
    <property type="entry name" value="Homeodomain-like"/>
    <property type="match status" value="2"/>
</dbReference>
<dbReference type="PANTHER" id="PTHR43280:SF28">
    <property type="entry name" value="HTH-TYPE TRANSCRIPTIONAL ACTIVATOR RHAS"/>
    <property type="match status" value="1"/>
</dbReference>
<dbReference type="InterPro" id="IPR013096">
    <property type="entry name" value="Cupin_2"/>
</dbReference>
<sequence length="281" mass="32014">MDTNMINILWLAKSEYPSGSSLEPHSHNDYYQIYYVISGEGDFIAGEERVKLTQGMYLFTRPNDRHGIADTRDVDGKSLSMLEVKYAVFNNELKESLHHVPNVCMGSDNIMAMLNLVFNEGLEMSPWYREIGTHTLLAALYYIIRYQKMHVTMNEQKLIVSDQIKEYIRENHDIEVSLDKVAQHVGHSKNYICKTFKGNTGMTINLFLNKVRIEQAAQLLINTNLDVSEISSNVGYNNVYHFIKTFKKIVGTSPGNFRKNELYGLSLASSQVSCIATIPLP</sequence>
<organism evidence="5 6">
    <name type="scientific">Psychrobacillus glaciei</name>
    <dbReference type="NCBI Taxonomy" id="2283160"/>
    <lineage>
        <taxon>Bacteria</taxon>
        <taxon>Bacillati</taxon>
        <taxon>Bacillota</taxon>
        <taxon>Bacilli</taxon>
        <taxon>Bacillales</taxon>
        <taxon>Bacillaceae</taxon>
        <taxon>Psychrobacillus</taxon>
    </lineage>
</organism>
<dbReference type="InterPro" id="IPR011051">
    <property type="entry name" value="RmlC_Cupin_sf"/>
</dbReference>
<dbReference type="Pfam" id="PF07883">
    <property type="entry name" value="Cupin_2"/>
    <property type="match status" value="1"/>
</dbReference>
<dbReference type="InterPro" id="IPR009057">
    <property type="entry name" value="Homeodomain-like_sf"/>
</dbReference>
<dbReference type="PRINTS" id="PR00032">
    <property type="entry name" value="HTHARAC"/>
</dbReference>
<evidence type="ECO:0000313" key="5">
    <source>
        <dbReference type="EMBL" id="QFG00411.1"/>
    </source>
</evidence>
<evidence type="ECO:0000256" key="1">
    <source>
        <dbReference type="ARBA" id="ARBA00023015"/>
    </source>
</evidence>
<dbReference type="Proteomes" id="UP000325517">
    <property type="component" value="Chromosome"/>
</dbReference>
<evidence type="ECO:0000256" key="2">
    <source>
        <dbReference type="ARBA" id="ARBA00023125"/>
    </source>
</evidence>
<dbReference type="KEGG" id="psyo:PB01_17275"/>
<name>A0A5J6SR49_9BACI</name>
<dbReference type="PANTHER" id="PTHR43280">
    <property type="entry name" value="ARAC-FAMILY TRANSCRIPTIONAL REGULATOR"/>
    <property type="match status" value="1"/>
</dbReference>
<evidence type="ECO:0000259" key="4">
    <source>
        <dbReference type="PROSITE" id="PS01124"/>
    </source>
</evidence>
<keyword evidence="6" id="KW-1185">Reference proteome</keyword>
<dbReference type="PROSITE" id="PS00041">
    <property type="entry name" value="HTH_ARAC_FAMILY_1"/>
    <property type="match status" value="1"/>
</dbReference>
<dbReference type="InterPro" id="IPR020449">
    <property type="entry name" value="Tscrpt_reg_AraC-type_HTH"/>
</dbReference>
<dbReference type="RefSeq" id="WP_151701292.1">
    <property type="nucleotide sequence ID" value="NZ_CP031223.1"/>
</dbReference>
<proteinExistence type="predicted"/>
<dbReference type="InterPro" id="IPR018062">
    <property type="entry name" value="HTH_AraC-typ_CS"/>
</dbReference>
<dbReference type="SUPFAM" id="SSF51182">
    <property type="entry name" value="RmlC-like cupins"/>
    <property type="match status" value="1"/>
</dbReference>
<dbReference type="SMART" id="SM00342">
    <property type="entry name" value="HTH_ARAC"/>
    <property type="match status" value="1"/>
</dbReference>
<reference evidence="5 6" key="1">
    <citation type="submission" date="2018-07" db="EMBL/GenBank/DDBJ databases">
        <title>Complete genome sequence of Psychrobacillus sp. PB01, isolated from iceberg, and comparative genome analysis of Psychrobacillus strains.</title>
        <authorList>
            <person name="Lee P.C."/>
        </authorList>
    </citation>
    <scope>NUCLEOTIDE SEQUENCE [LARGE SCALE GENOMIC DNA]</scope>
    <source>
        <strain evidence="5 6">PB01</strain>
    </source>
</reference>
<dbReference type="Gene3D" id="1.10.10.60">
    <property type="entry name" value="Homeodomain-like"/>
    <property type="match status" value="2"/>
</dbReference>
<protein>
    <submittedName>
        <fullName evidence="5">AraC family transcriptional regulator</fullName>
    </submittedName>
</protein>
<accession>A0A5J6SR49</accession>
<dbReference type="GO" id="GO:0003700">
    <property type="term" value="F:DNA-binding transcription factor activity"/>
    <property type="evidence" value="ECO:0007669"/>
    <property type="project" value="InterPro"/>
</dbReference>
<feature type="domain" description="HTH araC/xylS-type" evidence="4">
    <location>
        <begin position="162"/>
        <end position="260"/>
    </location>
</feature>
<keyword evidence="2" id="KW-0238">DNA-binding</keyword>
<evidence type="ECO:0000256" key="3">
    <source>
        <dbReference type="ARBA" id="ARBA00023163"/>
    </source>
</evidence>
<dbReference type="PROSITE" id="PS01124">
    <property type="entry name" value="HTH_ARAC_FAMILY_2"/>
    <property type="match status" value="1"/>
</dbReference>
<dbReference type="AlphaFoldDB" id="A0A5J6SR49"/>
<evidence type="ECO:0000313" key="6">
    <source>
        <dbReference type="Proteomes" id="UP000325517"/>
    </source>
</evidence>
<dbReference type="InterPro" id="IPR018060">
    <property type="entry name" value="HTH_AraC"/>
</dbReference>
<dbReference type="InterPro" id="IPR014710">
    <property type="entry name" value="RmlC-like_jellyroll"/>
</dbReference>
<dbReference type="OrthoDB" id="8737373at2"/>
<dbReference type="Pfam" id="PF12833">
    <property type="entry name" value="HTH_18"/>
    <property type="match status" value="1"/>
</dbReference>